<feature type="compositionally biased region" description="Basic and acidic residues" evidence="6">
    <location>
        <begin position="744"/>
        <end position="755"/>
    </location>
</feature>
<feature type="compositionally biased region" description="Polar residues" evidence="6">
    <location>
        <begin position="41"/>
        <end position="50"/>
    </location>
</feature>
<keyword evidence="4" id="KW-0804">Transcription</keyword>
<keyword evidence="5" id="KW-0539">Nucleus</keyword>
<feature type="region of interest" description="Disordered" evidence="6">
    <location>
        <begin position="689"/>
        <end position="728"/>
    </location>
</feature>
<evidence type="ECO:0000256" key="5">
    <source>
        <dbReference type="ARBA" id="ARBA00023242"/>
    </source>
</evidence>
<dbReference type="InterPro" id="IPR001138">
    <property type="entry name" value="Zn2Cys6_DnaBD"/>
</dbReference>
<feature type="compositionally biased region" description="Polar residues" evidence="6">
    <location>
        <begin position="697"/>
        <end position="709"/>
    </location>
</feature>
<keyword evidence="9" id="KW-1185">Reference proteome</keyword>
<dbReference type="EMBL" id="PVWQ01000002">
    <property type="protein sequence ID" value="RDW90134.1"/>
    <property type="molecule type" value="Genomic_DNA"/>
</dbReference>
<accession>A0A3D8SV34</accession>
<dbReference type="SUPFAM" id="SSF57701">
    <property type="entry name" value="Zn2/Cys6 DNA-binding domain"/>
    <property type="match status" value="1"/>
</dbReference>
<dbReference type="GO" id="GO:0003677">
    <property type="term" value="F:DNA binding"/>
    <property type="evidence" value="ECO:0007669"/>
    <property type="project" value="UniProtKB-KW"/>
</dbReference>
<evidence type="ECO:0000313" key="8">
    <source>
        <dbReference type="EMBL" id="RDW90134.1"/>
    </source>
</evidence>
<organism evidence="8 9">
    <name type="scientific">Aspergillus mulundensis</name>
    <dbReference type="NCBI Taxonomy" id="1810919"/>
    <lineage>
        <taxon>Eukaryota</taxon>
        <taxon>Fungi</taxon>
        <taxon>Dikarya</taxon>
        <taxon>Ascomycota</taxon>
        <taxon>Pezizomycotina</taxon>
        <taxon>Eurotiomycetes</taxon>
        <taxon>Eurotiomycetidae</taxon>
        <taxon>Eurotiales</taxon>
        <taxon>Aspergillaceae</taxon>
        <taxon>Aspergillus</taxon>
        <taxon>Aspergillus subgen. Nidulantes</taxon>
    </lineage>
</organism>
<comment type="caution">
    <text evidence="8">The sequence shown here is derived from an EMBL/GenBank/DDBJ whole genome shotgun (WGS) entry which is preliminary data.</text>
</comment>
<dbReference type="PANTHER" id="PTHR46910">
    <property type="entry name" value="TRANSCRIPTION FACTOR PDR1"/>
    <property type="match status" value="1"/>
</dbReference>
<dbReference type="Pfam" id="PF00172">
    <property type="entry name" value="Zn_clus"/>
    <property type="match status" value="1"/>
</dbReference>
<dbReference type="GeneID" id="38112279"/>
<feature type="region of interest" description="Disordered" evidence="6">
    <location>
        <begin position="1"/>
        <end position="130"/>
    </location>
</feature>
<dbReference type="PANTHER" id="PTHR46910:SF1">
    <property type="entry name" value="MISCELLANEOUS ZN(II)2CYS6 TRANSCRIPTION FACTOR (EUROFUNG)-RELATED"/>
    <property type="match status" value="1"/>
</dbReference>
<evidence type="ECO:0000259" key="7">
    <source>
        <dbReference type="PROSITE" id="PS50048"/>
    </source>
</evidence>
<sequence>MQPHYSRPWTNPNTQGAPYELPPVHSVTSSAPFQPAPQTGGFLSTQSARPSSGLPMSHILQQPPAPTPTATYPPYDSSVSPSEVGVGHLQDAPTNGSVSAGGFLRHGGGLAQHQQPLQQKRAYRQRRKDPSCDACRERKVKCDASESASCTECTNRKVRCQFTKETNRRMSSIKQVQDLEKQLWSTRQQLQQLRSGIRSDNLMDLDGDGPGQLQINLPDLGYRPPRRPRAPVSHDLSNARANLRHYGRGIWKVPTPYRQSDSKSLLTVDPPSLPPQDVAHHLLAQYHAHIHTTFPVIHWPTFMKEYEEVYRQGSLIGVPREWAAVLFSIFALGSLHTTDPNREEVGKKFVRISCGVIDVWQDDFTLDQARAALLASIFLYEVNSKSASWVWNGSAVKVAQEIGLHLESGPWPVLEGEMRKRVWWGMYTWDRIMALEMGKPVLINDQDCDIDLPCTVDEQFISEGGCVPESQQTTPLLATIHVVRSIGQLTRILRSTAIGTASLQTFERHFTTCLSIFPDQYQPTSDQYIEPRSLTPIIYLQNARLMLHRHNISPFCPPDVRSSALDYCASVCQDTARLLSRCMRTSPITGNRDWRTLLAMSGSAMLCAHLWRCTLLLLFRQEYDAALICVQASSAMRDSRIINAACGRNVVFFLKCLLDRLHRPDTGELDGDEEMMAYVSGDMQGTNNGSWVWEGSETGSQLEMASAPNSAARPSVGDSRLPQEPNGWEGWDWVEQTVQYLLSEKEKRQQKEAENLRPPTEPSYHGSESATGSPDSAPNQPNSSHSRMTIASII</sequence>
<gene>
    <name evidence="8" type="ORF">DSM5745_01909</name>
</gene>
<dbReference type="Pfam" id="PF04082">
    <property type="entry name" value="Fungal_trans"/>
    <property type="match status" value="1"/>
</dbReference>
<name>A0A3D8SV34_9EURO</name>
<dbReference type="PROSITE" id="PS50048">
    <property type="entry name" value="ZN2_CY6_FUNGAL_2"/>
    <property type="match status" value="1"/>
</dbReference>
<evidence type="ECO:0000256" key="4">
    <source>
        <dbReference type="ARBA" id="ARBA00023163"/>
    </source>
</evidence>
<dbReference type="CDD" id="cd12148">
    <property type="entry name" value="fungal_TF_MHR"/>
    <property type="match status" value="1"/>
</dbReference>
<evidence type="ECO:0000256" key="1">
    <source>
        <dbReference type="ARBA" id="ARBA00022723"/>
    </source>
</evidence>
<dbReference type="Proteomes" id="UP000256690">
    <property type="component" value="Unassembled WGS sequence"/>
</dbReference>
<evidence type="ECO:0000256" key="6">
    <source>
        <dbReference type="SAM" id="MobiDB-lite"/>
    </source>
</evidence>
<dbReference type="InterPro" id="IPR036864">
    <property type="entry name" value="Zn2-C6_fun-type_DNA-bd_sf"/>
</dbReference>
<evidence type="ECO:0000313" key="9">
    <source>
        <dbReference type="Proteomes" id="UP000256690"/>
    </source>
</evidence>
<dbReference type="CDD" id="cd00067">
    <property type="entry name" value="GAL4"/>
    <property type="match status" value="1"/>
</dbReference>
<dbReference type="RefSeq" id="XP_026607088.1">
    <property type="nucleotide sequence ID" value="XM_026743925.1"/>
</dbReference>
<protein>
    <recommendedName>
        <fullName evidence="7">Zn(2)-C6 fungal-type domain-containing protein</fullName>
    </recommendedName>
</protein>
<dbReference type="GO" id="GO:0006351">
    <property type="term" value="P:DNA-templated transcription"/>
    <property type="evidence" value="ECO:0007669"/>
    <property type="project" value="InterPro"/>
</dbReference>
<keyword evidence="3" id="KW-0238">DNA-binding</keyword>
<proteinExistence type="predicted"/>
<dbReference type="GO" id="GO:0000981">
    <property type="term" value="F:DNA-binding transcription factor activity, RNA polymerase II-specific"/>
    <property type="evidence" value="ECO:0007669"/>
    <property type="project" value="InterPro"/>
</dbReference>
<dbReference type="InterPro" id="IPR007219">
    <property type="entry name" value="XnlR_reg_dom"/>
</dbReference>
<evidence type="ECO:0000256" key="3">
    <source>
        <dbReference type="ARBA" id="ARBA00023125"/>
    </source>
</evidence>
<dbReference type="GO" id="GO:0008270">
    <property type="term" value="F:zinc ion binding"/>
    <property type="evidence" value="ECO:0007669"/>
    <property type="project" value="InterPro"/>
</dbReference>
<feature type="compositionally biased region" description="Polar residues" evidence="6">
    <location>
        <begin position="766"/>
        <end position="794"/>
    </location>
</feature>
<dbReference type="InterPro" id="IPR050987">
    <property type="entry name" value="AtrR-like"/>
</dbReference>
<dbReference type="Gene3D" id="4.10.240.10">
    <property type="entry name" value="Zn(2)-C6 fungal-type DNA-binding domain"/>
    <property type="match status" value="1"/>
</dbReference>
<dbReference type="SMART" id="SM00906">
    <property type="entry name" value="Fungal_trans"/>
    <property type="match status" value="1"/>
</dbReference>
<dbReference type="PROSITE" id="PS00463">
    <property type="entry name" value="ZN2_CY6_FUNGAL_1"/>
    <property type="match status" value="1"/>
</dbReference>
<feature type="domain" description="Zn(2)-C6 fungal-type" evidence="7">
    <location>
        <begin position="131"/>
        <end position="162"/>
    </location>
</feature>
<feature type="region of interest" description="Disordered" evidence="6">
    <location>
        <begin position="744"/>
        <end position="794"/>
    </location>
</feature>
<keyword evidence="1" id="KW-0479">Metal-binding</keyword>
<dbReference type="OrthoDB" id="2110361at2759"/>
<dbReference type="STRING" id="1810919.A0A3D8SV34"/>
<reference evidence="8 9" key="1">
    <citation type="journal article" date="2018" name="IMA Fungus">
        <title>IMA Genome-F 9: Draft genome sequence of Annulohypoxylon stygium, Aspergillus mulundensis, Berkeleyomyces basicola (syn. Thielaviopsis basicola), Ceratocystis smalleyi, two Cercospora beticola strains, Coleophoma cylindrospora, Fusarium fracticaudum, Phialophora cf. hyalina, and Morchella septimelata.</title>
        <authorList>
            <person name="Wingfield B.D."/>
            <person name="Bills G.F."/>
            <person name="Dong Y."/>
            <person name="Huang W."/>
            <person name="Nel W.J."/>
            <person name="Swalarsk-Parry B.S."/>
            <person name="Vaghefi N."/>
            <person name="Wilken P.M."/>
            <person name="An Z."/>
            <person name="de Beer Z.W."/>
            <person name="De Vos L."/>
            <person name="Chen L."/>
            <person name="Duong T.A."/>
            <person name="Gao Y."/>
            <person name="Hammerbacher A."/>
            <person name="Kikkert J.R."/>
            <person name="Li Y."/>
            <person name="Li H."/>
            <person name="Li K."/>
            <person name="Li Q."/>
            <person name="Liu X."/>
            <person name="Ma X."/>
            <person name="Naidoo K."/>
            <person name="Pethybridge S.J."/>
            <person name="Sun J."/>
            <person name="Steenkamp E.T."/>
            <person name="van der Nest M.A."/>
            <person name="van Wyk S."/>
            <person name="Wingfield M.J."/>
            <person name="Xiong C."/>
            <person name="Yue Q."/>
            <person name="Zhang X."/>
        </authorList>
    </citation>
    <scope>NUCLEOTIDE SEQUENCE [LARGE SCALE GENOMIC DNA]</scope>
    <source>
        <strain evidence="8 9">DSM 5745</strain>
    </source>
</reference>
<keyword evidence="2" id="KW-0805">Transcription regulation</keyword>
<dbReference type="AlphaFoldDB" id="A0A3D8SV34"/>
<dbReference type="SMART" id="SM00066">
    <property type="entry name" value="GAL4"/>
    <property type="match status" value="1"/>
</dbReference>
<evidence type="ECO:0000256" key="2">
    <source>
        <dbReference type="ARBA" id="ARBA00023015"/>
    </source>
</evidence>